<keyword evidence="4 10" id="KW-0677">Repeat</keyword>
<sequence length="295" mass="30879" precursor="true">MVTLSVITLLGLGLVTASVLAVASRVFYVEEDPRVEAVLEVLPGANCGGCGYAGCEGYATAVVNDPDIPANRCCAGGELTSIAVGELTGKTVAASEPQRSFRRCDKVSGKVLSRYAYQGVPSCAAAALLFDGSDSCSYSCLGLGDCVEVCPFDALHIENGLTHVDLAKCTGCGVCINACPRNTLELIPVRARVAVMCSTKEKLKAVMEVCEVGCINCGKCVKACPAHAISQETGRIEIDQKKCLSYGPDCNEACVTACPRNIMRHMCPVYLAQETVDSAPPPVSEQPGIQQGDNA</sequence>
<dbReference type="SUPFAM" id="SSF54862">
    <property type="entry name" value="4Fe-4S ferredoxins"/>
    <property type="match status" value="2"/>
</dbReference>
<dbReference type="HAMAP" id="MF_00463">
    <property type="entry name" value="RsxB_RnfB"/>
    <property type="match status" value="1"/>
</dbReference>
<dbReference type="HOGENOM" id="CLU_053470_0_0_7"/>
<keyword evidence="10" id="KW-0997">Cell inner membrane</keyword>
<keyword evidence="2 10" id="KW-0004">4Fe-4S</keyword>
<keyword evidence="9 10" id="KW-0472">Membrane</keyword>
<dbReference type="RefSeq" id="WP_010940063.1">
    <property type="nucleotide sequence ID" value="NC_008751.1"/>
</dbReference>
<keyword evidence="8 10" id="KW-0411">Iron-sulfur</keyword>
<evidence type="ECO:0000256" key="5">
    <source>
        <dbReference type="ARBA" id="ARBA00022967"/>
    </source>
</evidence>
<feature type="binding site" evidence="10">
    <location>
        <position position="169"/>
    </location>
    <ligand>
        <name>[4Fe-4S] cluster</name>
        <dbReference type="ChEBI" id="CHEBI:49883"/>
        <label>3</label>
    </ligand>
</feature>
<feature type="binding site" evidence="10">
    <location>
        <position position="140"/>
    </location>
    <ligand>
        <name>[4Fe-4S] cluster</name>
        <dbReference type="ChEBI" id="CHEBI:49883"/>
        <label>2</label>
    </ligand>
</feature>
<dbReference type="GO" id="GO:0009055">
    <property type="term" value="F:electron transfer activity"/>
    <property type="evidence" value="ECO:0007669"/>
    <property type="project" value="InterPro"/>
</dbReference>
<dbReference type="InterPro" id="IPR017896">
    <property type="entry name" value="4Fe4S_Fe-S-bd"/>
</dbReference>
<evidence type="ECO:0000256" key="7">
    <source>
        <dbReference type="ARBA" id="ARBA00023004"/>
    </source>
</evidence>
<dbReference type="PANTHER" id="PTHR43560">
    <property type="entry name" value="ION-TRANSLOCATING OXIDOREDUCTASE COMPLEX SUBUNIT B"/>
    <property type="match status" value="1"/>
</dbReference>
<dbReference type="Proteomes" id="UP000009173">
    <property type="component" value="Chromosome"/>
</dbReference>
<evidence type="ECO:0000256" key="2">
    <source>
        <dbReference type="ARBA" id="ARBA00022485"/>
    </source>
</evidence>
<feature type="domain" description="4Fe-4S" evidence="12">
    <location>
        <begin position="30"/>
        <end position="90"/>
    </location>
</feature>
<comment type="caution">
    <text evidence="10">Lacks conserved residue(s) required for the propagation of feature annotation.</text>
</comment>
<feature type="binding site" evidence="10">
    <location>
        <position position="175"/>
    </location>
    <ligand>
        <name>[4Fe-4S] cluster</name>
        <dbReference type="ChEBI" id="CHEBI:49883"/>
        <label>3</label>
    </ligand>
</feature>
<dbReference type="Pfam" id="PF12838">
    <property type="entry name" value="Fer4_7"/>
    <property type="match status" value="1"/>
</dbReference>
<reference evidence="14" key="1">
    <citation type="journal article" date="2009" name="Environ. Microbiol.">
        <title>Contribution of mobile genetic elements to Desulfovibrio vulgaris genome plasticity.</title>
        <authorList>
            <person name="Walker C.B."/>
            <person name="Stolyar S."/>
            <person name="Chivian D."/>
            <person name="Pinel N."/>
            <person name="Gabster J.A."/>
            <person name="Dehal P.S."/>
            <person name="He Z."/>
            <person name="Yang Z.K."/>
            <person name="Yen H.C."/>
            <person name="Zhou J."/>
            <person name="Wall J.D."/>
            <person name="Hazen T.C."/>
            <person name="Arkin A.P."/>
            <person name="Stahl D.A."/>
        </authorList>
    </citation>
    <scope>NUCLEOTIDE SEQUENCE [LARGE SCALE GENOMIC DNA]</scope>
    <source>
        <strain evidence="14">DP4</strain>
    </source>
</reference>
<evidence type="ECO:0000256" key="1">
    <source>
        <dbReference type="ARBA" id="ARBA00022448"/>
    </source>
</evidence>
<evidence type="ECO:0000256" key="10">
    <source>
        <dbReference type="HAMAP-Rule" id="MF_00463"/>
    </source>
</evidence>
<keyword evidence="6 10" id="KW-0249">Electron transport</keyword>
<evidence type="ECO:0000256" key="9">
    <source>
        <dbReference type="ARBA" id="ARBA00023136"/>
    </source>
</evidence>
<evidence type="ECO:0000313" key="13">
    <source>
        <dbReference type="EMBL" id="ABM27540.1"/>
    </source>
</evidence>
<dbReference type="EC" id="7.-.-.-" evidence="10"/>
<feature type="binding site" evidence="10">
    <location>
        <position position="55"/>
    </location>
    <ligand>
        <name>[4Fe-4S] cluster</name>
        <dbReference type="ChEBI" id="CHEBI:49883"/>
        <label>1</label>
    </ligand>
</feature>
<feature type="binding site" evidence="10">
    <location>
        <position position="47"/>
    </location>
    <ligand>
        <name>[4Fe-4S] cluster</name>
        <dbReference type="ChEBI" id="CHEBI:49883"/>
        <label>1</label>
    </ligand>
</feature>
<feature type="binding site" evidence="10">
    <location>
        <position position="73"/>
    </location>
    <ligand>
        <name>[4Fe-4S] cluster</name>
        <dbReference type="ChEBI" id="CHEBI:49883"/>
        <label>1</label>
    </ligand>
</feature>
<dbReference type="InterPro" id="IPR050395">
    <property type="entry name" value="4Fe4S_Ferredoxin_RnfB"/>
</dbReference>
<comment type="cofactor">
    <cofactor evidence="10">
        <name>[4Fe-4S] cluster</name>
        <dbReference type="ChEBI" id="CHEBI:49883"/>
    </cofactor>
    <text evidence="10">Binds 3 [4Fe-4S] clusters.</text>
</comment>
<keyword evidence="3 10" id="KW-0479">Metal-binding</keyword>
<evidence type="ECO:0000259" key="12">
    <source>
        <dbReference type="PROSITE" id="PS51656"/>
    </source>
</evidence>
<comment type="subunit">
    <text evidence="10">The complex is composed of six subunits: RnfA, RnfB, RnfC, RnfD, RnfE and RnfG.</text>
</comment>
<gene>
    <name evidence="10" type="primary">rnfB</name>
    <name evidence="13" type="ordered locus">Dvul_0517</name>
</gene>
<evidence type="ECO:0000259" key="11">
    <source>
        <dbReference type="PROSITE" id="PS51379"/>
    </source>
</evidence>
<feature type="binding site" evidence="10">
    <location>
        <position position="150"/>
    </location>
    <ligand>
        <name>[4Fe-4S] cluster</name>
        <dbReference type="ChEBI" id="CHEBI:49883"/>
        <label>3</label>
    </ligand>
</feature>
<dbReference type="KEGG" id="dvl:Dvul_0517"/>
<name>A0A0H3A7R6_NITV4</name>
<dbReference type="GO" id="GO:0046872">
    <property type="term" value="F:metal ion binding"/>
    <property type="evidence" value="ECO:0007669"/>
    <property type="project" value="UniProtKB-KW"/>
</dbReference>
<feature type="binding site" evidence="10">
    <location>
        <position position="146"/>
    </location>
    <ligand>
        <name>[4Fe-4S] cluster</name>
        <dbReference type="ChEBI" id="CHEBI:49883"/>
        <label>2</label>
    </ligand>
</feature>
<dbReference type="GO" id="GO:0005886">
    <property type="term" value="C:plasma membrane"/>
    <property type="evidence" value="ECO:0007669"/>
    <property type="project" value="UniProtKB-SubCell"/>
</dbReference>
<protein>
    <recommendedName>
        <fullName evidence="10">Ion-translocating oxidoreductase complex subunit B</fullName>
        <ecNumber evidence="10">7.-.-.-</ecNumber>
    </recommendedName>
    <alternativeName>
        <fullName evidence="10">Rnf electron transport complex subunit B</fullName>
    </alternativeName>
</protein>
<feature type="domain" description="4Fe-4S ferredoxin-type" evidence="11">
    <location>
        <begin position="126"/>
        <end position="159"/>
    </location>
</feature>
<comment type="function">
    <text evidence="10">Part of a membrane-bound complex that couples electron transfer with translocation of ions across the membrane.</text>
</comment>
<dbReference type="PROSITE" id="PS51656">
    <property type="entry name" value="4FE4S"/>
    <property type="match status" value="1"/>
</dbReference>
<dbReference type="GO" id="GO:0022900">
    <property type="term" value="P:electron transport chain"/>
    <property type="evidence" value="ECO:0007669"/>
    <property type="project" value="UniProtKB-UniRule"/>
</dbReference>
<keyword evidence="1 10" id="KW-0813">Transport</keyword>
<feature type="domain" description="4Fe-4S ferredoxin-type" evidence="11">
    <location>
        <begin position="160"/>
        <end position="189"/>
    </location>
</feature>
<feature type="region of interest" description="Hydrophobic" evidence="10">
    <location>
        <begin position="1"/>
        <end position="24"/>
    </location>
</feature>
<dbReference type="EMBL" id="CP000527">
    <property type="protein sequence ID" value="ABM27540.1"/>
    <property type="molecule type" value="Genomic_DNA"/>
</dbReference>
<dbReference type="Gene3D" id="1.10.15.40">
    <property type="entry name" value="Electron transport complex subunit B, putative Fe-S cluster"/>
    <property type="match status" value="1"/>
</dbReference>
<dbReference type="InterPro" id="IPR010207">
    <property type="entry name" value="Elect_transpt_cplx_RnfB/RsxB"/>
</dbReference>
<evidence type="ECO:0000313" key="14">
    <source>
        <dbReference type="Proteomes" id="UP000009173"/>
    </source>
</evidence>
<keyword evidence="7 10" id="KW-0408">Iron</keyword>
<dbReference type="Gene3D" id="3.30.70.20">
    <property type="match status" value="2"/>
</dbReference>
<feature type="domain" description="4Fe-4S ferredoxin-type" evidence="11">
    <location>
        <begin position="205"/>
        <end position="234"/>
    </location>
</feature>
<keyword evidence="5 10" id="KW-1278">Translocase</keyword>
<organism evidence="13 14">
    <name type="scientific">Nitratidesulfovibrio vulgaris (strain DP4)</name>
    <name type="common">Desulfovibrio vulgaris</name>
    <dbReference type="NCBI Taxonomy" id="391774"/>
    <lineage>
        <taxon>Bacteria</taxon>
        <taxon>Pseudomonadati</taxon>
        <taxon>Thermodesulfobacteriota</taxon>
        <taxon>Desulfovibrionia</taxon>
        <taxon>Desulfovibrionales</taxon>
        <taxon>Desulfovibrionaceae</taxon>
        <taxon>Nitratidesulfovibrio</taxon>
    </lineage>
</organism>
<dbReference type="Pfam" id="PF04060">
    <property type="entry name" value="FeS"/>
    <property type="match status" value="1"/>
</dbReference>
<evidence type="ECO:0000256" key="6">
    <source>
        <dbReference type="ARBA" id="ARBA00022982"/>
    </source>
</evidence>
<evidence type="ECO:0000256" key="3">
    <source>
        <dbReference type="ARBA" id="ARBA00022723"/>
    </source>
</evidence>
<evidence type="ECO:0000256" key="8">
    <source>
        <dbReference type="ARBA" id="ARBA00023014"/>
    </source>
</evidence>
<dbReference type="AlphaFoldDB" id="A0A0H3A7R6"/>
<dbReference type="PROSITE" id="PS51379">
    <property type="entry name" value="4FE4S_FER_2"/>
    <property type="match status" value="3"/>
</dbReference>
<dbReference type="PROSITE" id="PS00198">
    <property type="entry name" value="4FE4S_FER_1"/>
    <property type="match status" value="2"/>
</dbReference>
<dbReference type="InterPro" id="IPR017900">
    <property type="entry name" value="4Fe4S_Fe_S_CS"/>
</dbReference>
<accession>A0A0H3A7R6</accession>
<dbReference type="GO" id="GO:0051539">
    <property type="term" value="F:4 iron, 4 sulfur cluster binding"/>
    <property type="evidence" value="ECO:0007669"/>
    <property type="project" value="UniProtKB-UniRule"/>
</dbReference>
<feature type="binding site" evidence="10">
    <location>
        <position position="172"/>
    </location>
    <ligand>
        <name>[4Fe-4S] cluster</name>
        <dbReference type="ChEBI" id="CHEBI:49883"/>
        <label>3</label>
    </ligand>
</feature>
<feature type="binding site" evidence="10">
    <location>
        <position position="136"/>
    </location>
    <ligand>
        <name>[4Fe-4S] cluster</name>
        <dbReference type="ChEBI" id="CHEBI:49883"/>
        <label>2</label>
    </ligand>
</feature>
<evidence type="ECO:0000256" key="4">
    <source>
        <dbReference type="ARBA" id="ARBA00022737"/>
    </source>
</evidence>
<dbReference type="InterPro" id="IPR007202">
    <property type="entry name" value="4Fe-4S_dom"/>
</dbReference>
<feature type="binding site" evidence="10">
    <location>
        <position position="179"/>
    </location>
    <ligand>
        <name>[4Fe-4S] cluster</name>
        <dbReference type="ChEBI" id="CHEBI:49883"/>
        <label>2</label>
    </ligand>
</feature>
<dbReference type="NCBIfam" id="NF005503">
    <property type="entry name" value="PRK07118.1-2"/>
    <property type="match status" value="1"/>
</dbReference>
<proteinExistence type="inferred from homology"/>
<comment type="subcellular location">
    <subcellularLocation>
        <location evidence="10">Cell inner membrane</location>
    </subcellularLocation>
</comment>
<dbReference type="CDD" id="cd10549">
    <property type="entry name" value="MtMvhB_like"/>
    <property type="match status" value="1"/>
</dbReference>
<dbReference type="PANTHER" id="PTHR43560:SF1">
    <property type="entry name" value="ION-TRANSLOCATING OXIDOREDUCTASE COMPLEX SUBUNIT B"/>
    <property type="match status" value="1"/>
</dbReference>
<keyword evidence="10" id="KW-1003">Cell membrane</keyword>
<feature type="binding site" evidence="10">
    <location>
        <position position="50"/>
    </location>
    <ligand>
        <name>[4Fe-4S] cluster</name>
        <dbReference type="ChEBI" id="CHEBI:49883"/>
        <label>1</label>
    </ligand>
</feature>
<comment type="similarity">
    <text evidence="10">Belongs to the 4Fe4S bacterial-type ferredoxin family. RnfB subfamily.</text>
</comment>